<proteinExistence type="predicted"/>
<dbReference type="AlphaFoldDB" id="A0A103RW39"/>
<gene>
    <name evidence="1" type="ORF">WJ33_14850</name>
</gene>
<comment type="caution">
    <text evidence="1">The sequence shown here is derived from an EMBL/GenBank/DDBJ whole genome shotgun (WGS) entry which is preliminary data.</text>
</comment>
<organism evidence="1 2">
    <name type="scientific">Burkholderia ubonensis</name>
    <dbReference type="NCBI Taxonomy" id="101571"/>
    <lineage>
        <taxon>Bacteria</taxon>
        <taxon>Pseudomonadati</taxon>
        <taxon>Pseudomonadota</taxon>
        <taxon>Betaproteobacteria</taxon>
        <taxon>Burkholderiales</taxon>
        <taxon>Burkholderiaceae</taxon>
        <taxon>Burkholderia</taxon>
        <taxon>Burkholderia cepacia complex</taxon>
    </lineage>
</organism>
<reference evidence="1 2" key="1">
    <citation type="submission" date="2015-11" db="EMBL/GenBank/DDBJ databases">
        <title>Expanding the genomic diversity of Burkholderia species for the development of highly accurate diagnostics.</title>
        <authorList>
            <person name="Sahl J."/>
            <person name="Keim P."/>
            <person name="Wagner D."/>
        </authorList>
    </citation>
    <scope>NUCLEOTIDE SEQUENCE [LARGE SCALE GENOMIC DNA]</scope>
    <source>
        <strain evidence="1 2">MSMB2036</strain>
    </source>
</reference>
<dbReference type="Proteomes" id="UP000064029">
    <property type="component" value="Unassembled WGS sequence"/>
</dbReference>
<evidence type="ECO:0000313" key="2">
    <source>
        <dbReference type="Proteomes" id="UP000064029"/>
    </source>
</evidence>
<evidence type="ECO:0000313" key="1">
    <source>
        <dbReference type="EMBL" id="KVG74799.1"/>
    </source>
</evidence>
<sequence length="77" mass="8668">MKALLAICKEISCGLDVVAKMEGVISKFSERVRVLLHHLAQCINFRNELSKTRWAIFLNQDAYPKFLEALAGCAEKS</sequence>
<name>A0A103RW39_9BURK</name>
<protein>
    <submittedName>
        <fullName evidence="1">Uncharacterized protein</fullName>
    </submittedName>
</protein>
<dbReference type="EMBL" id="LOXM01000025">
    <property type="protein sequence ID" value="KVG74799.1"/>
    <property type="molecule type" value="Genomic_DNA"/>
</dbReference>
<accession>A0A103RW39</accession>